<keyword evidence="3" id="KW-1185">Reference proteome</keyword>
<evidence type="ECO:0000313" key="3">
    <source>
        <dbReference type="Proteomes" id="UP000224634"/>
    </source>
</evidence>
<dbReference type="PANTHER" id="PTHR47829">
    <property type="entry name" value="HYDROLASE, PUTATIVE (AFU_ORTHOLOGUE AFUA_1G12880)-RELATED"/>
    <property type="match status" value="1"/>
</dbReference>
<feature type="domain" description="Aminoglycoside phosphotransferase" evidence="1">
    <location>
        <begin position="31"/>
        <end position="261"/>
    </location>
</feature>
<dbReference type="Gene3D" id="3.30.200.20">
    <property type="entry name" value="Phosphorylase Kinase, domain 1"/>
    <property type="match status" value="1"/>
</dbReference>
<dbReference type="InterPro" id="IPR041726">
    <property type="entry name" value="ACAD10_11_N"/>
</dbReference>
<dbReference type="InterPro" id="IPR011009">
    <property type="entry name" value="Kinase-like_dom_sf"/>
</dbReference>
<name>A0A2B7YYP7_POLH7</name>
<dbReference type="CDD" id="cd05154">
    <property type="entry name" value="ACAD10_11_N-like"/>
    <property type="match status" value="1"/>
</dbReference>
<dbReference type="Pfam" id="PF01636">
    <property type="entry name" value="APH"/>
    <property type="match status" value="1"/>
</dbReference>
<dbReference type="InterPro" id="IPR002575">
    <property type="entry name" value="Aminoglycoside_PTrfase"/>
</dbReference>
<proteinExistence type="predicted"/>
<dbReference type="PANTHER" id="PTHR47829:SF1">
    <property type="entry name" value="HAD FAMILY PHOSPHATASE"/>
    <property type="match status" value="1"/>
</dbReference>
<dbReference type="AlphaFoldDB" id="A0A2B7YYP7"/>
<organism evidence="2 3">
    <name type="scientific">Polytolypa hystricis (strain UAMH7299)</name>
    <dbReference type="NCBI Taxonomy" id="1447883"/>
    <lineage>
        <taxon>Eukaryota</taxon>
        <taxon>Fungi</taxon>
        <taxon>Dikarya</taxon>
        <taxon>Ascomycota</taxon>
        <taxon>Pezizomycotina</taxon>
        <taxon>Eurotiomycetes</taxon>
        <taxon>Eurotiomycetidae</taxon>
        <taxon>Onygenales</taxon>
        <taxon>Onygenales incertae sedis</taxon>
        <taxon>Polytolypa</taxon>
    </lineage>
</organism>
<evidence type="ECO:0000313" key="2">
    <source>
        <dbReference type="EMBL" id="PGH26445.1"/>
    </source>
</evidence>
<dbReference type="InterPro" id="IPR052898">
    <property type="entry name" value="ACAD10-like"/>
</dbReference>
<dbReference type="Gene3D" id="3.90.1200.10">
    <property type="match status" value="1"/>
</dbReference>
<gene>
    <name evidence="2" type="ORF">AJ80_01943</name>
</gene>
<reference evidence="2 3" key="1">
    <citation type="submission" date="2017-10" db="EMBL/GenBank/DDBJ databases">
        <title>Comparative genomics in systemic dimorphic fungi from Ajellomycetaceae.</title>
        <authorList>
            <person name="Munoz J.F."/>
            <person name="Mcewen J.G."/>
            <person name="Clay O.K."/>
            <person name="Cuomo C.A."/>
        </authorList>
    </citation>
    <scope>NUCLEOTIDE SEQUENCE [LARGE SCALE GENOMIC DNA]</scope>
    <source>
        <strain evidence="2 3">UAMH7299</strain>
    </source>
</reference>
<sequence length="373" mass="42043">MAGEVRQQIDIAALEKYIQSNVPEIVTPISVKQFGYGQSNPTYQLTDSRGSKYVMRKKPPGKLLSKTAHQVEREFRVLKALQTTDVPVPKVYCLCTDDAVVGSAFYIMEFLDGRIFVEPQMPTVSPAERTEMWHDAVRTLAKLHRIDPASVGLSTFGRPSGFYNRQIATFTTLGKTQSEAVDVETGEKVGAIPRMNELTSFFRDTTNQPKDRGVPIHGDYKIDNLVFHKTEPRVIGILDWEMSTIGHPLSDLANLIAPWTISAFSMERQHSHPEFGPNPTLPGLPTRDQCLTWYREVAGWDPRPDLGWGVAFAFFRDSIIFQGIAARYAVRQASSPIAKKVGQERTPFAELSWVMVERTRKERESQKSVRAKI</sequence>
<comment type="caution">
    <text evidence="2">The sequence shown here is derived from an EMBL/GenBank/DDBJ whole genome shotgun (WGS) entry which is preliminary data.</text>
</comment>
<dbReference type="STRING" id="1447883.A0A2B7YYP7"/>
<accession>A0A2B7YYP7</accession>
<evidence type="ECO:0000259" key="1">
    <source>
        <dbReference type="Pfam" id="PF01636"/>
    </source>
</evidence>
<dbReference type="SUPFAM" id="SSF56112">
    <property type="entry name" value="Protein kinase-like (PK-like)"/>
    <property type="match status" value="1"/>
</dbReference>
<dbReference type="EMBL" id="PDNA01000017">
    <property type="protein sequence ID" value="PGH26445.1"/>
    <property type="molecule type" value="Genomic_DNA"/>
</dbReference>
<dbReference type="Proteomes" id="UP000224634">
    <property type="component" value="Unassembled WGS sequence"/>
</dbReference>
<protein>
    <recommendedName>
        <fullName evidence="1">Aminoglycoside phosphotransferase domain-containing protein</fullName>
    </recommendedName>
</protein>
<dbReference type="OrthoDB" id="191037at2759"/>